<dbReference type="Pfam" id="PF01529">
    <property type="entry name" value="DHHC"/>
    <property type="match status" value="1"/>
</dbReference>
<feature type="transmembrane region" description="Helical" evidence="10">
    <location>
        <begin position="66"/>
        <end position="85"/>
    </location>
</feature>
<accession>A0A411DF52</accession>
<protein>
    <recommendedName>
        <fullName evidence="10">S-acyltransferase</fullName>
        <ecNumber evidence="10">2.3.1.225</ecNumber>
    </recommendedName>
    <alternativeName>
        <fullName evidence="10">Palmitoyltransferase</fullName>
    </alternativeName>
</protein>
<evidence type="ECO:0000256" key="5">
    <source>
        <dbReference type="ARBA" id="ARBA00022989"/>
    </source>
</evidence>
<evidence type="ECO:0000256" key="2">
    <source>
        <dbReference type="ARBA" id="ARBA00008574"/>
    </source>
</evidence>
<keyword evidence="3 10" id="KW-0808">Transferase</keyword>
<dbReference type="PANTHER" id="PTHR22883:SF301">
    <property type="entry name" value="PALMITOYLTRANSFERASE ZDHHC12"/>
    <property type="match status" value="1"/>
</dbReference>
<evidence type="ECO:0000256" key="1">
    <source>
        <dbReference type="ARBA" id="ARBA00004127"/>
    </source>
</evidence>
<name>A0A411DF52_LINUS</name>
<comment type="subcellular location">
    <subcellularLocation>
        <location evidence="1">Endomembrane system</location>
        <topology evidence="1">Multi-pass membrane protein</topology>
    </subcellularLocation>
</comment>
<dbReference type="GO" id="GO:0006612">
    <property type="term" value="P:protein targeting to membrane"/>
    <property type="evidence" value="ECO:0007669"/>
    <property type="project" value="TreeGrafter"/>
</dbReference>
<keyword evidence="7" id="KW-0564">Palmitate</keyword>
<keyword evidence="8" id="KW-0449">Lipoprotein</keyword>
<feature type="transmembrane region" description="Helical" evidence="10">
    <location>
        <begin position="34"/>
        <end position="54"/>
    </location>
</feature>
<feature type="transmembrane region" description="Helical" evidence="10">
    <location>
        <begin position="242"/>
        <end position="265"/>
    </location>
</feature>
<comment type="similarity">
    <text evidence="2 10">Belongs to the DHHC palmitoyltransferase family.</text>
</comment>
<evidence type="ECO:0000256" key="6">
    <source>
        <dbReference type="ARBA" id="ARBA00023136"/>
    </source>
</evidence>
<evidence type="ECO:0000259" key="11">
    <source>
        <dbReference type="Pfam" id="PF01529"/>
    </source>
</evidence>
<evidence type="ECO:0000256" key="3">
    <source>
        <dbReference type="ARBA" id="ARBA00022679"/>
    </source>
</evidence>
<organism evidence="12">
    <name type="scientific">Linum usitatissimum</name>
    <name type="common">Flax</name>
    <name type="synonym">Linum humile</name>
    <dbReference type="NCBI Taxonomy" id="4006"/>
    <lineage>
        <taxon>Eukaryota</taxon>
        <taxon>Viridiplantae</taxon>
        <taxon>Streptophyta</taxon>
        <taxon>Embryophyta</taxon>
        <taxon>Tracheophyta</taxon>
        <taxon>Spermatophyta</taxon>
        <taxon>Magnoliopsida</taxon>
        <taxon>eudicotyledons</taxon>
        <taxon>Gunneridae</taxon>
        <taxon>Pentapetalae</taxon>
        <taxon>rosids</taxon>
        <taxon>fabids</taxon>
        <taxon>Malpighiales</taxon>
        <taxon>Linaceae</taxon>
        <taxon>Linum</taxon>
    </lineage>
</organism>
<evidence type="ECO:0000256" key="8">
    <source>
        <dbReference type="ARBA" id="ARBA00023288"/>
    </source>
</evidence>
<comment type="catalytic activity">
    <reaction evidence="10">
        <text>L-cysteinyl-[protein] + hexadecanoyl-CoA = S-hexadecanoyl-L-cysteinyl-[protein] + CoA</text>
        <dbReference type="Rhea" id="RHEA:36683"/>
        <dbReference type="Rhea" id="RHEA-COMP:10131"/>
        <dbReference type="Rhea" id="RHEA-COMP:11032"/>
        <dbReference type="ChEBI" id="CHEBI:29950"/>
        <dbReference type="ChEBI" id="CHEBI:57287"/>
        <dbReference type="ChEBI" id="CHEBI:57379"/>
        <dbReference type="ChEBI" id="CHEBI:74151"/>
        <dbReference type="EC" id="2.3.1.225"/>
    </reaction>
</comment>
<dbReference type="EC" id="2.3.1.225" evidence="10"/>
<feature type="transmembrane region" description="Helical" evidence="10">
    <location>
        <begin position="209"/>
        <end position="230"/>
    </location>
</feature>
<keyword evidence="5 10" id="KW-1133">Transmembrane helix</keyword>
<keyword evidence="4 10" id="KW-0812">Transmembrane</keyword>
<evidence type="ECO:0000313" key="12">
    <source>
        <dbReference type="EMBL" id="QBA18572.1"/>
    </source>
</evidence>
<dbReference type="AlphaFoldDB" id="A0A411DF52"/>
<keyword evidence="6 10" id="KW-0472">Membrane</keyword>
<feature type="domain" description="Palmitoyltransferase DHHC" evidence="11">
    <location>
        <begin position="162"/>
        <end position="281"/>
    </location>
</feature>
<evidence type="ECO:0000256" key="9">
    <source>
        <dbReference type="ARBA" id="ARBA00023315"/>
    </source>
</evidence>
<dbReference type="GO" id="GO:0005794">
    <property type="term" value="C:Golgi apparatus"/>
    <property type="evidence" value="ECO:0007669"/>
    <property type="project" value="TreeGrafter"/>
</dbReference>
<evidence type="ECO:0000256" key="4">
    <source>
        <dbReference type="ARBA" id="ARBA00022692"/>
    </source>
</evidence>
<comment type="domain">
    <text evidence="10">The DHHC domain is required for palmitoyltransferase activity.</text>
</comment>
<dbReference type="GO" id="GO:0005783">
    <property type="term" value="C:endoplasmic reticulum"/>
    <property type="evidence" value="ECO:0007669"/>
    <property type="project" value="TreeGrafter"/>
</dbReference>
<keyword evidence="9 10" id="KW-0012">Acyltransferase</keyword>
<evidence type="ECO:0000256" key="7">
    <source>
        <dbReference type="ARBA" id="ARBA00023139"/>
    </source>
</evidence>
<reference evidence="12" key="1">
    <citation type="submission" date="2018-05" db="EMBL/GenBank/DDBJ databases">
        <title>The PAT10 homologue from Linum usitatissimum.</title>
        <authorList>
            <person name="Batistic O."/>
        </authorList>
    </citation>
    <scope>NUCLEOTIDE SEQUENCE</scope>
    <source>
        <tissue evidence="12">Dark grown cotyledons</tissue>
    </source>
</reference>
<dbReference type="PANTHER" id="PTHR22883">
    <property type="entry name" value="ZINC FINGER DHHC DOMAIN CONTAINING PROTEIN"/>
    <property type="match status" value="1"/>
</dbReference>
<dbReference type="EMBL" id="MH319863">
    <property type="protein sequence ID" value="QBA18572.1"/>
    <property type="molecule type" value="mRNA"/>
</dbReference>
<proteinExistence type="evidence at transcript level"/>
<sequence>MGLLDPCRNAFNRTLDRFLDAFPCLADPGRRSSLGLRLALVLLHLLYAGVLFLFDTDLIEKAKQQPWYTALYALLFVTTLVQYFITSSTSPGYVIDAMRDLNEKNAVARQAAMASKQPASSKNGDFVITIDAAQQGRLLHGSHVMPWTKLVLDLYPTGTSARNCTCSYCSVEQPPRAKHCHDCDKCVLQFDHHCVWLGTCIGQGNHCRFWWYICLETALGLWTVICYITYVKADVSRVWWKYAIVLLLVITLSLFLLFLHLLLLFHSYLILTNQTTFELVRRRRIPYLRGIPERVYPFSKGVCGNLYDFCWGPRSIYSLERIPSTAELEEKSRPYTCFDILSCRCCLEGTAPGYPYDVPDYAYPYDVPDYAYPYDVPDYA</sequence>
<dbReference type="GO" id="GO:0019706">
    <property type="term" value="F:protein-cysteine S-palmitoyltransferase activity"/>
    <property type="evidence" value="ECO:0007669"/>
    <property type="project" value="UniProtKB-EC"/>
</dbReference>
<dbReference type="InterPro" id="IPR039859">
    <property type="entry name" value="PFA4/ZDH16/20/ERF2-like"/>
</dbReference>
<evidence type="ECO:0000256" key="10">
    <source>
        <dbReference type="RuleBase" id="RU079119"/>
    </source>
</evidence>
<dbReference type="InterPro" id="IPR001594">
    <property type="entry name" value="Palmitoyltrfase_DHHC"/>
</dbReference>
<dbReference type="PROSITE" id="PS50216">
    <property type="entry name" value="DHHC"/>
    <property type="match status" value="1"/>
</dbReference>